<reference evidence="1" key="1">
    <citation type="journal article" date="2021" name="Proc. Natl. Acad. Sci. U.S.A.">
        <title>A Catalog of Tens of Thousands of Viruses from Human Metagenomes Reveals Hidden Associations with Chronic Diseases.</title>
        <authorList>
            <person name="Tisza M.J."/>
            <person name="Buck C.B."/>
        </authorList>
    </citation>
    <scope>NUCLEOTIDE SEQUENCE</scope>
    <source>
        <strain evidence="1">CtdyF5</strain>
    </source>
</reference>
<evidence type="ECO:0000313" key="1">
    <source>
        <dbReference type="EMBL" id="DAF90459.1"/>
    </source>
</evidence>
<proteinExistence type="predicted"/>
<organism evidence="1">
    <name type="scientific">Myoviridae sp. ctdyF5</name>
    <dbReference type="NCBI Taxonomy" id="2825144"/>
    <lineage>
        <taxon>Viruses</taxon>
        <taxon>Duplodnaviria</taxon>
        <taxon>Heunggongvirae</taxon>
        <taxon>Uroviricota</taxon>
        <taxon>Caudoviricetes</taxon>
    </lineage>
</organism>
<name>A0A8S5U7N1_9CAUD</name>
<accession>A0A8S5U7N1</accession>
<sequence length="30" mass="3197">MAQKTSKNLTFLTSVDASFFAYLAAGWGVA</sequence>
<dbReference type="EMBL" id="BK016029">
    <property type="protein sequence ID" value="DAF90459.1"/>
    <property type="molecule type" value="Genomic_DNA"/>
</dbReference>
<protein>
    <submittedName>
        <fullName evidence="1">Uncharacterized protein</fullName>
    </submittedName>
</protein>